<evidence type="ECO:0000256" key="1">
    <source>
        <dbReference type="SAM" id="MobiDB-lite"/>
    </source>
</evidence>
<dbReference type="AlphaFoldDB" id="L1IRK9"/>
<feature type="compositionally biased region" description="Basic and acidic residues" evidence="1">
    <location>
        <begin position="150"/>
        <end position="170"/>
    </location>
</feature>
<reference evidence="4" key="2">
    <citation type="submission" date="2012-11" db="EMBL/GenBank/DDBJ databases">
        <authorList>
            <person name="Kuo A."/>
            <person name="Curtis B.A."/>
            <person name="Tanifuji G."/>
            <person name="Burki F."/>
            <person name="Gruber A."/>
            <person name="Irimia M."/>
            <person name="Maruyama S."/>
            <person name="Arias M.C."/>
            <person name="Ball S.G."/>
            <person name="Gile G.H."/>
            <person name="Hirakawa Y."/>
            <person name="Hopkins J.F."/>
            <person name="Rensing S.A."/>
            <person name="Schmutz J."/>
            <person name="Symeonidi A."/>
            <person name="Elias M."/>
            <person name="Eveleigh R.J."/>
            <person name="Herman E.K."/>
            <person name="Klute M.J."/>
            <person name="Nakayama T."/>
            <person name="Obornik M."/>
            <person name="Reyes-Prieto A."/>
            <person name="Armbrust E.V."/>
            <person name="Aves S.J."/>
            <person name="Beiko R.G."/>
            <person name="Coutinho P."/>
            <person name="Dacks J.B."/>
            <person name="Durnford D.G."/>
            <person name="Fast N.M."/>
            <person name="Green B.R."/>
            <person name="Grisdale C."/>
            <person name="Hempe F."/>
            <person name="Henrissat B."/>
            <person name="Hoppner M.P."/>
            <person name="Ishida K.-I."/>
            <person name="Kim E."/>
            <person name="Koreny L."/>
            <person name="Kroth P.G."/>
            <person name="Liu Y."/>
            <person name="Malik S.-B."/>
            <person name="Maier U.G."/>
            <person name="McRose D."/>
            <person name="Mock T."/>
            <person name="Neilson J.A."/>
            <person name="Onodera N.T."/>
            <person name="Poole A.M."/>
            <person name="Pritham E.J."/>
            <person name="Richards T.A."/>
            <person name="Rocap G."/>
            <person name="Roy S.W."/>
            <person name="Sarai C."/>
            <person name="Schaack S."/>
            <person name="Shirato S."/>
            <person name="Slamovits C.H."/>
            <person name="Spencer D.F."/>
            <person name="Suzuki S."/>
            <person name="Worden A.Z."/>
            <person name="Zauner S."/>
            <person name="Barry K."/>
            <person name="Bell C."/>
            <person name="Bharti A.K."/>
            <person name="Crow J.A."/>
            <person name="Grimwood J."/>
            <person name="Kramer R."/>
            <person name="Lindquist E."/>
            <person name="Lucas S."/>
            <person name="Salamov A."/>
            <person name="McFadden G.I."/>
            <person name="Lane C.E."/>
            <person name="Keeling P.J."/>
            <person name="Gray M.W."/>
            <person name="Grigoriev I.V."/>
            <person name="Archibald J.M."/>
        </authorList>
    </citation>
    <scope>NUCLEOTIDE SEQUENCE</scope>
    <source>
        <strain evidence="4">CCMP2712</strain>
    </source>
</reference>
<name>L1IRK9_GUITC</name>
<proteinExistence type="predicted"/>
<keyword evidence="4" id="KW-1185">Reference proteome</keyword>
<dbReference type="EMBL" id="JH993044">
    <property type="protein sequence ID" value="EKX38868.1"/>
    <property type="molecule type" value="Genomic_DNA"/>
</dbReference>
<dbReference type="OMA" id="MRLLNWS"/>
<reference evidence="3" key="3">
    <citation type="submission" date="2016-03" db="UniProtKB">
        <authorList>
            <consortium name="EnsemblProtists"/>
        </authorList>
    </citation>
    <scope>IDENTIFICATION</scope>
</reference>
<reference evidence="2 4" key="1">
    <citation type="journal article" date="2012" name="Nature">
        <title>Algal genomes reveal evolutionary mosaicism and the fate of nucleomorphs.</title>
        <authorList>
            <consortium name="DOE Joint Genome Institute"/>
            <person name="Curtis B.A."/>
            <person name="Tanifuji G."/>
            <person name="Burki F."/>
            <person name="Gruber A."/>
            <person name="Irimia M."/>
            <person name="Maruyama S."/>
            <person name="Arias M.C."/>
            <person name="Ball S.G."/>
            <person name="Gile G.H."/>
            <person name="Hirakawa Y."/>
            <person name="Hopkins J.F."/>
            <person name="Kuo A."/>
            <person name="Rensing S.A."/>
            <person name="Schmutz J."/>
            <person name="Symeonidi A."/>
            <person name="Elias M."/>
            <person name="Eveleigh R.J."/>
            <person name="Herman E.K."/>
            <person name="Klute M.J."/>
            <person name="Nakayama T."/>
            <person name="Obornik M."/>
            <person name="Reyes-Prieto A."/>
            <person name="Armbrust E.V."/>
            <person name="Aves S.J."/>
            <person name="Beiko R.G."/>
            <person name="Coutinho P."/>
            <person name="Dacks J.B."/>
            <person name="Durnford D.G."/>
            <person name="Fast N.M."/>
            <person name="Green B.R."/>
            <person name="Grisdale C.J."/>
            <person name="Hempel F."/>
            <person name="Henrissat B."/>
            <person name="Hoppner M.P."/>
            <person name="Ishida K."/>
            <person name="Kim E."/>
            <person name="Koreny L."/>
            <person name="Kroth P.G."/>
            <person name="Liu Y."/>
            <person name="Malik S.B."/>
            <person name="Maier U.G."/>
            <person name="McRose D."/>
            <person name="Mock T."/>
            <person name="Neilson J.A."/>
            <person name="Onodera N.T."/>
            <person name="Poole A.M."/>
            <person name="Pritham E.J."/>
            <person name="Richards T.A."/>
            <person name="Rocap G."/>
            <person name="Roy S.W."/>
            <person name="Sarai C."/>
            <person name="Schaack S."/>
            <person name="Shirato S."/>
            <person name="Slamovits C.H."/>
            <person name="Spencer D.F."/>
            <person name="Suzuki S."/>
            <person name="Worden A.Z."/>
            <person name="Zauner S."/>
            <person name="Barry K."/>
            <person name="Bell C."/>
            <person name="Bharti A.K."/>
            <person name="Crow J.A."/>
            <person name="Grimwood J."/>
            <person name="Kramer R."/>
            <person name="Lindquist E."/>
            <person name="Lucas S."/>
            <person name="Salamov A."/>
            <person name="McFadden G.I."/>
            <person name="Lane C.E."/>
            <person name="Keeling P.J."/>
            <person name="Gray M.W."/>
            <person name="Grigoriev I.V."/>
            <person name="Archibald J.M."/>
        </authorList>
    </citation>
    <scope>NUCLEOTIDE SEQUENCE</scope>
    <source>
        <strain evidence="2 4">CCMP2712</strain>
    </source>
</reference>
<feature type="region of interest" description="Disordered" evidence="1">
    <location>
        <begin position="1"/>
        <end position="23"/>
    </location>
</feature>
<dbReference type="GeneID" id="17295652"/>
<protein>
    <submittedName>
        <fullName evidence="2 3">Uncharacterized protein</fullName>
    </submittedName>
</protein>
<gene>
    <name evidence="2" type="ORF">GUITHDRAFT_114974</name>
</gene>
<sequence>MPKKSKKSKDKSSADAAPEEEEDFPEVDFKAEKWLNLQIRFVVWSFLDIQVKISTQTRLYTIVDKIKARHGGSIQDIILYKDSVSPSNVLMDLGMSLGDPLPDPKLEPDHESWDVIWYDYKPPNFDCPLLLSSPRGASRQDIARKVARDMETEARLKHAGGKKEEKEVRRSSVVQVNANAEESAESQEED</sequence>
<evidence type="ECO:0000313" key="3">
    <source>
        <dbReference type="EnsemblProtists" id="EKX38868"/>
    </source>
</evidence>
<dbReference type="HOGENOM" id="CLU_1430544_0_0_1"/>
<dbReference type="OrthoDB" id="10252574at2759"/>
<dbReference type="PaxDb" id="55529-EKX38868"/>
<dbReference type="RefSeq" id="XP_005825848.1">
    <property type="nucleotide sequence ID" value="XM_005825791.1"/>
</dbReference>
<accession>L1IRK9</accession>
<dbReference type="Proteomes" id="UP000011087">
    <property type="component" value="Unassembled WGS sequence"/>
</dbReference>
<dbReference type="EnsemblProtists" id="EKX38868">
    <property type="protein sequence ID" value="EKX38868"/>
    <property type="gene ID" value="GUITHDRAFT_114974"/>
</dbReference>
<feature type="region of interest" description="Disordered" evidence="1">
    <location>
        <begin position="150"/>
        <end position="190"/>
    </location>
</feature>
<evidence type="ECO:0000313" key="4">
    <source>
        <dbReference type="Proteomes" id="UP000011087"/>
    </source>
</evidence>
<dbReference type="KEGG" id="gtt:GUITHDRAFT_114974"/>
<organism evidence="2">
    <name type="scientific">Guillardia theta (strain CCMP2712)</name>
    <name type="common">Cryptophyte</name>
    <dbReference type="NCBI Taxonomy" id="905079"/>
    <lineage>
        <taxon>Eukaryota</taxon>
        <taxon>Cryptophyceae</taxon>
        <taxon>Pyrenomonadales</taxon>
        <taxon>Geminigeraceae</taxon>
        <taxon>Guillardia</taxon>
    </lineage>
</organism>
<evidence type="ECO:0000313" key="2">
    <source>
        <dbReference type="EMBL" id="EKX38868.1"/>
    </source>
</evidence>